<organism evidence="1 2">
    <name type="scientific">Hibiscus sabdariffa</name>
    <name type="common">roselle</name>
    <dbReference type="NCBI Taxonomy" id="183260"/>
    <lineage>
        <taxon>Eukaryota</taxon>
        <taxon>Viridiplantae</taxon>
        <taxon>Streptophyta</taxon>
        <taxon>Embryophyta</taxon>
        <taxon>Tracheophyta</taxon>
        <taxon>Spermatophyta</taxon>
        <taxon>Magnoliopsida</taxon>
        <taxon>eudicotyledons</taxon>
        <taxon>Gunneridae</taxon>
        <taxon>Pentapetalae</taxon>
        <taxon>rosids</taxon>
        <taxon>malvids</taxon>
        <taxon>Malvales</taxon>
        <taxon>Malvaceae</taxon>
        <taxon>Malvoideae</taxon>
        <taxon>Hibiscus</taxon>
    </lineage>
</organism>
<protein>
    <recommendedName>
        <fullName evidence="3">DUF674 family protein</fullName>
    </recommendedName>
</protein>
<dbReference type="InterPro" id="IPR007750">
    <property type="entry name" value="DUF674"/>
</dbReference>
<evidence type="ECO:0000313" key="1">
    <source>
        <dbReference type="EMBL" id="KAK8974447.1"/>
    </source>
</evidence>
<reference evidence="1 2" key="1">
    <citation type="journal article" date="2024" name="G3 (Bethesda)">
        <title>Genome assembly of Hibiscus sabdariffa L. provides insights into metabolisms of medicinal natural products.</title>
        <authorList>
            <person name="Kim T."/>
        </authorList>
    </citation>
    <scope>NUCLEOTIDE SEQUENCE [LARGE SCALE GENOMIC DNA]</scope>
    <source>
        <strain evidence="1">TK-2024</strain>
        <tissue evidence="1">Old leaves</tissue>
    </source>
</reference>
<dbReference type="PANTHER" id="PTHR33103">
    <property type="entry name" value="OS01G0153900 PROTEIN"/>
    <property type="match status" value="1"/>
</dbReference>
<dbReference type="PANTHER" id="PTHR33103:SF27">
    <property type="entry name" value="OS04G0594700 PROTEIN"/>
    <property type="match status" value="1"/>
</dbReference>
<name>A0ABR2NEK3_9ROSI</name>
<evidence type="ECO:0008006" key="3">
    <source>
        <dbReference type="Google" id="ProtNLM"/>
    </source>
</evidence>
<evidence type="ECO:0000313" key="2">
    <source>
        <dbReference type="Proteomes" id="UP001396334"/>
    </source>
</evidence>
<gene>
    <name evidence="1" type="ORF">V6N11_072782</name>
</gene>
<sequence length="682" mass="76250">MASETPTISIKLLIDQESNTVLLAEAGNDFFDTLHSLLKLPLGNIARLADKHQSLQPGCLINLYNSVQNLGLKSFRTKACKQMLLYPRNVHEVEFKKLKINMDLTGPTGYFVCRNELCNRKQDGLFSYYDTPRCTCGKLMNVQTTKLRQSDSIKDETEGVLYKGESMFFITDDLRVMLGFPGDLVQILLNRGIKNVIRIEEKVVEIGSKEMTELLIHSLFSNTTLTDVFLRKQGNRHCTPILDEQFSFIEPKVKESTEKGEKIRVKMMLRKSDGKIVLAEASEIFIDLLFSFLTIPLDSVLELILAAVGNLTLGSISNLFRDLNTIFSISNQKNSQLGVLPPFYSCPNVFPNIRCRDPPEFHFCYTFKSGHRVIESSVVNKPLDPKSQKPSSSNSWGYVEKNSFVVTDDLAVKPLSSISSISLLKETGISLDDVEQKVISIGEVEAIALVGACLWSSSALSSLLNCFAKKPKQEPRSYHHPPDSSLLSFSILIVISMASESPTISIKLLIDQESNVVLLAEAGNDFVDTLHSLLKLPLGNIARLADKHRSLQPVPTGHFVCGNQHCNEKEGGLFSYYDTQRCSCGKLMNVRATILQKCDAIKDETDGVLYMEEAMFFVTDDLRVMQGFPGDLFQFLLNLGFKNASRIDEKVVEIGSKQMTDLLIHSLFSKTTFKRDDAEKVG</sequence>
<proteinExistence type="predicted"/>
<comment type="caution">
    <text evidence="1">The sequence shown here is derived from an EMBL/GenBank/DDBJ whole genome shotgun (WGS) entry which is preliminary data.</text>
</comment>
<dbReference type="Proteomes" id="UP001396334">
    <property type="component" value="Unassembled WGS sequence"/>
</dbReference>
<accession>A0ABR2NEK3</accession>
<dbReference type="Pfam" id="PF05056">
    <property type="entry name" value="DUF674"/>
    <property type="match status" value="2"/>
</dbReference>
<dbReference type="EMBL" id="JBBPBN010000168">
    <property type="protein sequence ID" value="KAK8974447.1"/>
    <property type="molecule type" value="Genomic_DNA"/>
</dbReference>
<keyword evidence="2" id="KW-1185">Reference proteome</keyword>